<dbReference type="PANTHER" id="PTHR16092:SF14">
    <property type="entry name" value="EXOCYST COMPLEX COMPONENT 1 ISOFORM X1"/>
    <property type="match status" value="1"/>
</dbReference>
<evidence type="ECO:0000256" key="2">
    <source>
        <dbReference type="ARBA" id="ARBA00022448"/>
    </source>
</evidence>
<feature type="compositionally biased region" description="Polar residues" evidence="5">
    <location>
        <begin position="341"/>
        <end position="362"/>
    </location>
</feature>
<dbReference type="EMBL" id="ML119701">
    <property type="protein sequence ID" value="RPA79228.1"/>
    <property type="molecule type" value="Genomic_DNA"/>
</dbReference>
<keyword evidence="2" id="KW-0813">Transport</keyword>
<accession>A0A3N4I3I1</accession>
<dbReference type="InterPro" id="IPR048628">
    <property type="entry name" value="Sec3_C"/>
</dbReference>
<keyword evidence="4" id="KW-0175">Coiled coil</keyword>
<evidence type="ECO:0000259" key="6">
    <source>
        <dbReference type="SMART" id="SM01313"/>
    </source>
</evidence>
<dbReference type="GO" id="GO:0005886">
    <property type="term" value="C:plasma membrane"/>
    <property type="evidence" value="ECO:0007669"/>
    <property type="project" value="TreeGrafter"/>
</dbReference>
<dbReference type="InterPro" id="IPR019160">
    <property type="entry name" value="Sec3_CC"/>
</dbReference>
<feature type="compositionally biased region" description="Low complexity" evidence="5">
    <location>
        <begin position="254"/>
        <end position="270"/>
    </location>
</feature>
<dbReference type="InterPro" id="IPR028258">
    <property type="entry name" value="Sec3-PIP2_bind"/>
</dbReference>
<feature type="compositionally biased region" description="Polar residues" evidence="5">
    <location>
        <begin position="381"/>
        <end position="398"/>
    </location>
</feature>
<protein>
    <recommendedName>
        <fullName evidence="6">Exocyst complex component Sec3 PIP2-binding N-terminal domain-containing protein</fullName>
    </recommendedName>
</protein>
<dbReference type="Gene3D" id="2.30.29.90">
    <property type="match status" value="1"/>
</dbReference>
<sequence>MSAYSGDSNDSIAAAQRFEDERNRIQQSCFSKVDEEGHLLESYITHCRISEDALYPSHPPPPNSPSDHKKPRVILISVRRSGRVRMHKARENANGTFSIGKMWFLEDLTEIHNHAGHNDRGFTVTILKPYYWETDRPKDKQLFITSLVKVYHKYTGGEIPKLVGFEGTPIEGVVNSLANPGASNHLGQPDPHARTRRAQLASPQAGGMRSPASTNDLGSSTSNGSSSRRLNGAVSQDNIRREPPPPRLNPGAPSSTRTLNSTTNTPSNASLRSTNSDERSHLRKPSTGSDLARGAIPPNLMKDPIPARSPARQASSGSNRSGPPPGRASPLPQMPSAQDRPPSSRSMTPSVKESVPRSSNDFNRPAQLEPIKLPDALRPGTSGSSHSPNTSFSSKQAQTSALPPLSTSSPKPTVPYSPATNAVPIQAPPIPTTPASSSASPTTPTTPKKKKDIAATLRLAATAYSVGRNKPKTPTTPGLGEKVDDKVGKGGKTYKIGSPMPIQISSPMPIQSPGITVEPPPRSEARSIHGQSQQDENGEPGSESPVNQLLEPSSAVSAKPTPRSARFKDDFEPQPSPLSNTFSEPPSPRAPSPPPVPKSFLDNFDTSTLDIDIAAALKEFNWDGGGRVDVLEDKIKAALEDVESKNVIVSTDEGENFRKVKELEQHLDEAIRECEQLDGLLTLYAVELTSLHEDIAYIENQGQGLQVQTANQKALQRELKGLLTTITVPQSVLDVLKQSSLIVDKPDPVEHARALQSLENPLMALYKALTTIDPTIVQGESEGSKNLVSDENFGNMRALQDKKIGYLQECRTFLGRLKQFLEIKFKAEAMDAAKLGDNTLDAQGRPRLTALDGFYFKMYKFTSLILFARDMDKNDYYEIQRLYQGPIREYYQGKFRDHIGQWKGLTRRATAEDSEITFAAEEKEEKSVTSTVRTLTVKRSQTLAKSLRSPGDGHEKRSKDRAQQGKIYWNEAYAGALHQMFPLILREQNFVTELFHLSSNGPADFAEFVTQFEPGKRNLGDLTGKRLPDPDKAKVRQLFDIMSGIFEFWIQDLQGLVDWAIKADPLQGVGILRAFEERLGELEDTNQEFLIRALEKLHTRLKGLFSRFVDEQVRAIEDTKVKLKKRKGVILFIRVFPIFTARIEDQLAGVGGELPIRSMVNESYRRINKAMFESLNAIAKEQPMAITAAATQSSNLSNLDSEDKQLLNAHIFIIENTFHFIDAFSEMDTPNPVLADFIKRGKALYDEHMSLYVSSVIRRPLGKVLDFLEPLEATADKESFILRAPHSRVAFRKLINHYDAKEIKKGIETLRKRVEKHFAESDEDIVSERLLTELVQKLGEAYVDVSERLQAAGRDVYGENGKAGGVEWGREEIWAAFRKN</sequence>
<dbReference type="Pfam" id="PF09763">
    <property type="entry name" value="Sec3_CC"/>
    <property type="match status" value="1"/>
</dbReference>
<evidence type="ECO:0000313" key="8">
    <source>
        <dbReference type="Proteomes" id="UP000275078"/>
    </source>
</evidence>
<feature type="compositionally biased region" description="Low complexity" evidence="5">
    <location>
        <begin position="213"/>
        <end position="230"/>
    </location>
</feature>
<dbReference type="GO" id="GO:0006893">
    <property type="term" value="P:Golgi to plasma membrane transport"/>
    <property type="evidence" value="ECO:0007669"/>
    <property type="project" value="TreeGrafter"/>
</dbReference>
<feature type="region of interest" description="Disordered" evidence="5">
    <location>
        <begin position="942"/>
        <end position="961"/>
    </location>
</feature>
<feature type="domain" description="Exocyst complex component Sec3 PIP2-binding N-terminal" evidence="6">
    <location>
        <begin position="67"/>
        <end position="154"/>
    </location>
</feature>
<evidence type="ECO:0000256" key="3">
    <source>
        <dbReference type="ARBA" id="ARBA00022483"/>
    </source>
</evidence>
<dbReference type="Pfam" id="PF20654">
    <property type="entry name" value="Sec3_C-term"/>
    <property type="match status" value="1"/>
</dbReference>
<dbReference type="OrthoDB" id="27109at2759"/>
<dbReference type="PANTHER" id="PTHR16092">
    <property type="entry name" value="SEC3/SYNTAXIN-RELATED"/>
    <property type="match status" value="1"/>
</dbReference>
<dbReference type="GO" id="GO:0006887">
    <property type="term" value="P:exocytosis"/>
    <property type="evidence" value="ECO:0007669"/>
    <property type="project" value="UniProtKB-KW"/>
</dbReference>
<dbReference type="SMART" id="SM01313">
    <property type="entry name" value="Sec3-PIP2_bind"/>
    <property type="match status" value="1"/>
</dbReference>
<dbReference type="CDD" id="cd13315">
    <property type="entry name" value="PH_Sec3"/>
    <property type="match status" value="1"/>
</dbReference>
<reference evidence="7 8" key="1">
    <citation type="journal article" date="2018" name="Nat. Ecol. Evol.">
        <title>Pezizomycetes genomes reveal the molecular basis of ectomycorrhizal truffle lifestyle.</title>
        <authorList>
            <person name="Murat C."/>
            <person name="Payen T."/>
            <person name="Noel B."/>
            <person name="Kuo A."/>
            <person name="Morin E."/>
            <person name="Chen J."/>
            <person name="Kohler A."/>
            <person name="Krizsan K."/>
            <person name="Balestrini R."/>
            <person name="Da Silva C."/>
            <person name="Montanini B."/>
            <person name="Hainaut M."/>
            <person name="Levati E."/>
            <person name="Barry K.W."/>
            <person name="Belfiori B."/>
            <person name="Cichocki N."/>
            <person name="Clum A."/>
            <person name="Dockter R.B."/>
            <person name="Fauchery L."/>
            <person name="Guy J."/>
            <person name="Iotti M."/>
            <person name="Le Tacon F."/>
            <person name="Lindquist E.A."/>
            <person name="Lipzen A."/>
            <person name="Malagnac F."/>
            <person name="Mello A."/>
            <person name="Molinier V."/>
            <person name="Miyauchi S."/>
            <person name="Poulain J."/>
            <person name="Riccioni C."/>
            <person name="Rubini A."/>
            <person name="Sitrit Y."/>
            <person name="Splivallo R."/>
            <person name="Traeger S."/>
            <person name="Wang M."/>
            <person name="Zifcakova L."/>
            <person name="Wipf D."/>
            <person name="Zambonelli A."/>
            <person name="Paolocci F."/>
            <person name="Nowrousian M."/>
            <person name="Ottonello S."/>
            <person name="Baldrian P."/>
            <person name="Spatafora J.W."/>
            <person name="Henrissat B."/>
            <person name="Nagy L.G."/>
            <person name="Aury J.M."/>
            <person name="Wincker P."/>
            <person name="Grigoriev I.V."/>
            <person name="Bonfante P."/>
            <person name="Martin F.M."/>
        </authorList>
    </citation>
    <scope>NUCLEOTIDE SEQUENCE [LARGE SCALE GENOMIC DNA]</scope>
    <source>
        <strain evidence="7 8">RN42</strain>
    </source>
</reference>
<feature type="compositionally biased region" description="Polar residues" evidence="5">
    <location>
        <begin position="544"/>
        <end position="556"/>
    </location>
</feature>
<feature type="compositionally biased region" description="Pro residues" evidence="5">
    <location>
        <begin position="585"/>
        <end position="597"/>
    </location>
</feature>
<organism evidence="7 8">
    <name type="scientific">Ascobolus immersus RN42</name>
    <dbReference type="NCBI Taxonomy" id="1160509"/>
    <lineage>
        <taxon>Eukaryota</taxon>
        <taxon>Fungi</taxon>
        <taxon>Dikarya</taxon>
        <taxon>Ascomycota</taxon>
        <taxon>Pezizomycotina</taxon>
        <taxon>Pezizomycetes</taxon>
        <taxon>Pezizales</taxon>
        <taxon>Ascobolaceae</taxon>
        <taxon>Ascobolus</taxon>
    </lineage>
</organism>
<proteinExistence type="inferred from homology"/>
<evidence type="ECO:0000256" key="4">
    <source>
        <dbReference type="ARBA" id="ARBA00023054"/>
    </source>
</evidence>
<dbReference type="Proteomes" id="UP000275078">
    <property type="component" value="Unassembled WGS sequence"/>
</dbReference>
<name>A0A3N4I3I1_ASCIM</name>
<feature type="compositionally biased region" description="Low complexity" evidence="5">
    <location>
        <begin position="433"/>
        <end position="446"/>
    </location>
</feature>
<evidence type="ECO:0000256" key="5">
    <source>
        <dbReference type="SAM" id="MobiDB-lite"/>
    </source>
</evidence>
<feature type="region of interest" description="Disordered" evidence="5">
    <location>
        <begin position="179"/>
        <end position="603"/>
    </location>
</feature>
<dbReference type="GO" id="GO:0000145">
    <property type="term" value="C:exocyst"/>
    <property type="evidence" value="ECO:0007669"/>
    <property type="project" value="InterPro"/>
</dbReference>
<keyword evidence="3" id="KW-0268">Exocytosis</keyword>
<dbReference type="STRING" id="1160509.A0A3N4I3I1"/>
<feature type="compositionally biased region" description="Low complexity" evidence="5">
    <location>
        <begin position="399"/>
        <end position="411"/>
    </location>
</feature>
<comment type="similarity">
    <text evidence="1">Belongs to the SEC3 family.</text>
</comment>
<keyword evidence="8" id="KW-1185">Reference proteome</keyword>
<feature type="compositionally biased region" description="Basic and acidic residues" evidence="5">
    <location>
        <begin position="951"/>
        <end position="961"/>
    </location>
</feature>
<feature type="compositionally biased region" description="Low complexity" evidence="5">
    <location>
        <begin position="496"/>
        <end position="515"/>
    </location>
</feature>
<dbReference type="GO" id="GO:0005546">
    <property type="term" value="F:phosphatidylinositol-4,5-bisphosphate binding"/>
    <property type="evidence" value="ECO:0007669"/>
    <property type="project" value="TreeGrafter"/>
</dbReference>
<evidence type="ECO:0000256" key="1">
    <source>
        <dbReference type="ARBA" id="ARBA00006518"/>
    </source>
</evidence>
<evidence type="ECO:0000313" key="7">
    <source>
        <dbReference type="EMBL" id="RPA79228.1"/>
    </source>
</evidence>
<gene>
    <name evidence="7" type="ORF">BJ508DRAFT_416013</name>
</gene>
<dbReference type="Pfam" id="PF15277">
    <property type="entry name" value="Sec3-PIP2_bind"/>
    <property type="match status" value="1"/>
</dbReference>